<proteinExistence type="predicted"/>
<keyword evidence="2" id="KW-1185">Reference proteome</keyword>
<reference evidence="1" key="1">
    <citation type="journal article" date="2023" name="G3 (Bethesda)">
        <title>A reference genome for the long-term kleptoplast-retaining sea slug Elysia crispata morphotype clarki.</title>
        <authorList>
            <person name="Eastman K.E."/>
            <person name="Pendleton A.L."/>
            <person name="Shaikh M.A."/>
            <person name="Suttiyut T."/>
            <person name="Ogas R."/>
            <person name="Tomko P."/>
            <person name="Gavelis G."/>
            <person name="Widhalm J.R."/>
            <person name="Wisecaver J.H."/>
        </authorList>
    </citation>
    <scope>NUCLEOTIDE SEQUENCE</scope>
    <source>
        <strain evidence="1">ECLA1</strain>
    </source>
</reference>
<evidence type="ECO:0000313" key="2">
    <source>
        <dbReference type="Proteomes" id="UP001283361"/>
    </source>
</evidence>
<dbReference type="EMBL" id="JAWDGP010002432">
    <property type="protein sequence ID" value="KAK3783245.1"/>
    <property type="molecule type" value="Genomic_DNA"/>
</dbReference>
<sequence>MHFQRLNNRGNKTFAKHGSSVGSYLGCPSCNGCGYQYDALSKFQLSRGKKPMSAGPSRWNSVKYWRCDWKAATCRTLFENFATLQVKAIRESALQASEAYFLCSKFECCIEFSPYGPRIGNLGSWSSVFVGQFRACKFTYFKFSKLELKADLCKTVRPKVINLAPPEVWNPRQKIPADLKLDVLSNNNVRSL</sequence>
<evidence type="ECO:0000313" key="1">
    <source>
        <dbReference type="EMBL" id="KAK3783245.1"/>
    </source>
</evidence>
<organism evidence="1 2">
    <name type="scientific">Elysia crispata</name>
    <name type="common">lettuce slug</name>
    <dbReference type="NCBI Taxonomy" id="231223"/>
    <lineage>
        <taxon>Eukaryota</taxon>
        <taxon>Metazoa</taxon>
        <taxon>Spiralia</taxon>
        <taxon>Lophotrochozoa</taxon>
        <taxon>Mollusca</taxon>
        <taxon>Gastropoda</taxon>
        <taxon>Heterobranchia</taxon>
        <taxon>Euthyneura</taxon>
        <taxon>Panpulmonata</taxon>
        <taxon>Sacoglossa</taxon>
        <taxon>Placobranchoidea</taxon>
        <taxon>Plakobranchidae</taxon>
        <taxon>Elysia</taxon>
    </lineage>
</organism>
<name>A0AAE1A8I0_9GAST</name>
<protein>
    <submittedName>
        <fullName evidence="1">Uncharacterized protein</fullName>
    </submittedName>
</protein>
<gene>
    <name evidence="1" type="ORF">RRG08_022005</name>
</gene>
<dbReference type="AlphaFoldDB" id="A0AAE1A8I0"/>
<dbReference type="Proteomes" id="UP001283361">
    <property type="component" value="Unassembled WGS sequence"/>
</dbReference>
<comment type="caution">
    <text evidence="1">The sequence shown here is derived from an EMBL/GenBank/DDBJ whole genome shotgun (WGS) entry which is preliminary data.</text>
</comment>
<accession>A0AAE1A8I0</accession>